<comment type="function">
    <text evidence="10">Involved in cadaverine and putrescine tolerance in stationary phase. May facilitate the efflux of both cadaverine and putrescine from the cytoplasm, reducing potentially toxic levels under certain stress conditions.</text>
</comment>
<dbReference type="InterPro" id="IPR002550">
    <property type="entry name" value="CNNM"/>
</dbReference>
<keyword evidence="6" id="KW-0677">Repeat</keyword>
<dbReference type="PROSITE" id="PS51371">
    <property type="entry name" value="CBS"/>
    <property type="match status" value="2"/>
</dbReference>
<gene>
    <name evidence="18" type="ORF">IFO67_15260</name>
</gene>
<dbReference type="SUPFAM" id="SSF54631">
    <property type="entry name" value="CBS-domain pair"/>
    <property type="match status" value="1"/>
</dbReference>
<name>A0ABR9BDG3_9RHOO</name>
<dbReference type="Gene3D" id="3.30.465.10">
    <property type="match status" value="1"/>
</dbReference>
<evidence type="ECO:0000256" key="11">
    <source>
        <dbReference type="ARBA" id="ARBA00038280"/>
    </source>
</evidence>
<comment type="similarity">
    <text evidence="11">Belongs to the UPF0053 family. PaeA subfamily.</text>
</comment>
<keyword evidence="3" id="KW-1003">Cell membrane</keyword>
<dbReference type="EMBL" id="JACYTO010000002">
    <property type="protein sequence ID" value="MBD8504252.1"/>
    <property type="molecule type" value="Genomic_DNA"/>
</dbReference>
<keyword evidence="19" id="KW-1185">Reference proteome</keyword>
<dbReference type="PROSITE" id="PS51846">
    <property type="entry name" value="CNNM"/>
    <property type="match status" value="1"/>
</dbReference>
<evidence type="ECO:0000256" key="15">
    <source>
        <dbReference type="SAM" id="Phobius"/>
    </source>
</evidence>
<keyword evidence="7 14" id="KW-1133">Transmembrane helix</keyword>
<dbReference type="InterPro" id="IPR000644">
    <property type="entry name" value="CBS_dom"/>
</dbReference>
<dbReference type="CDD" id="cd04590">
    <property type="entry name" value="CBS_pair_CorC_HlyC_assoc"/>
    <property type="match status" value="1"/>
</dbReference>
<evidence type="ECO:0000256" key="12">
    <source>
        <dbReference type="ARBA" id="ARBA00039818"/>
    </source>
</evidence>
<evidence type="ECO:0000256" key="7">
    <source>
        <dbReference type="ARBA" id="ARBA00022989"/>
    </source>
</evidence>
<keyword evidence="9 14" id="KW-0472">Membrane</keyword>
<keyword evidence="2" id="KW-0813">Transport</keyword>
<comment type="subcellular location">
    <subcellularLocation>
        <location evidence="1">Cell inner membrane</location>
        <topology evidence="1">Multi-pass membrane protein</topology>
    </subcellularLocation>
</comment>
<evidence type="ECO:0000259" key="17">
    <source>
        <dbReference type="PROSITE" id="PS51846"/>
    </source>
</evidence>
<dbReference type="PANTHER" id="PTHR22777:SF16">
    <property type="entry name" value="POLYAMINE EXPORT PROTEIN"/>
    <property type="match status" value="1"/>
</dbReference>
<comment type="caution">
    <text evidence="18">The sequence shown here is derived from an EMBL/GenBank/DDBJ whole genome shotgun (WGS) entry which is preliminary data.</text>
</comment>
<dbReference type="InterPro" id="IPR036318">
    <property type="entry name" value="FAD-bd_PCMH-like_sf"/>
</dbReference>
<feature type="transmembrane region" description="Helical" evidence="15">
    <location>
        <begin position="88"/>
        <end position="109"/>
    </location>
</feature>
<dbReference type="InterPro" id="IPR016169">
    <property type="entry name" value="FAD-bd_PCMH_sub2"/>
</dbReference>
<evidence type="ECO:0000256" key="10">
    <source>
        <dbReference type="ARBA" id="ARBA00037177"/>
    </source>
</evidence>
<dbReference type="Proteomes" id="UP000603602">
    <property type="component" value="Unassembled WGS sequence"/>
</dbReference>
<dbReference type="SUPFAM" id="SSF56176">
    <property type="entry name" value="FAD-binding/transporter-associated domain-like"/>
    <property type="match status" value="1"/>
</dbReference>
<dbReference type="PANTHER" id="PTHR22777">
    <property type="entry name" value="HEMOLYSIN-RELATED"/>
    <property type="match status" value="1"/>
</dbReference>
<evidence type="ECO:0000313" key="18">
    <source>
        <dbReference type="EMBL" id="MBD8504252.1"/>
    </source>
</evidence>
<evidence type="ECO:0000256" key="13">
    <source>
        <dbReference type="PROSITE-ProRule" id="PRU00703"/>
    </source>
</evidence>
<evidence type="ECO:0000256" key="6">
    <source>
        <dbReference type="ARBA" id="ARBA00022737"/>
    </source>
</evidence>
<evidence type="ECO:0000256" key="8">
    <source>
        <dbReference type="ARBA" id="ARBA00023122"/>
    </source>
</evidence>
<sequence length="469" mass="51661">MGPCERPTWRGDRLCCRPDVISVRLCRQGVIVSLFNHLLLIFVLIAVSAFFSISEISLAAARKIKLRLMAEGGHPNAQRVLALQDNPGNFFTVVQIGLNAVAILGGIVGESALSPYVAAALGTVYDGPWLETASFVVAFVFVTSLFVLFADLMPKRFGMVQPERVAVAVVRPMQFCVVLFAPLVWVFNGLANRIFRLLGVPSVRSEDITPDDIMALADAGAQAGVLLNQEQHLIANVFELDSRIIPSAMTARESIVFLTLGEAEESIRGKIAETPHGKYPVCEKDGIDSVIGYVDAKDILPRIVNGQKLSLRTEPIVRKILVLPDTLNLFEALERFRDAKEDFAVIVNEYALVVGLLTLQDVMSTVMGDLVSPFQEELIVRRDDNSWLIDGVTPIEDVMAALDIDVFEGFQNYETVAGFLMYMLRKVPKRTDFVEYAGYKFEVVDIDSYRIDQVLVTRVGASDPGVTGS</sequence>
<proteinExistence type="inferred from homology"/>
<keyword evidence="5 14" id="KW-0812">Transmembrane</keyword>
<feature type="transmembrane region" description="Helical" evidence="15">
    <location>
        <begin position="165"/>
        <end position="187"/>
    </location>
</feature>
<feature type="domain" description="CBS" evidence="16">
    <location>
        <begin position="316"/>
        <end position="377"/>
    </location>
</feature>
<feature type="transmembrane region" description="Helical" evidence="15">
    <location>
        <begin position="38"/>
        <end position="61"/>
    </location>
</feature>
<dbReference type="InterPro" id="IPR046342">
    <property type="entry name" value="CBS_dom_sf"/>
</dbReference>
<protein>
    <recommendedName>
        <fullName evidence="12">Polyamine export protein</fullName>
    </recommendedName>
</protein>
<evidence type="ECO:0000256" key="5">
    <source>
        <dbReference type="ARBA" id="ARBA00022692"/>
    </source>
</evidence>
<dbReference type="InterPro" id="IPR005170">
    <property type="entry name" value="Transptr-assoc_dom"/>
</dbReference>
<evidence type="ECO:0000256" key="3">
    <source>
        <dbReference type="ARBA" id="ARBA00022475"/>
    </source>
</evidence>
<evidence type="ECO:0000256" key="9">
    <source>
        <dbReference type="ARBA" id="ARBA00023136"/>
    </source>
</evidence>
<feature type="domain" description="CBS" evidence="16">
    <location>
        <begin position="244"/>
        <end position="309"/>
    </location>
</feature>
<evidence type="ECO:0000256" key="14">
    <source>
        <dbReference type="PROSITE-ProRule" id="PRU01193"/>
    </source>
</evidence>
<dbReference type="Pfam" id="PF01595">
    <property type="entry name" value="CNNM"/>
    <property type="match status" value="1"/>
</dbReference>
<dbReference type="Pfam" id="PF03471">
    <property type="entry name" value="CorC_HlyC"/>
    <property type="match status" value="1"/>
</dbReference>
<accession>A0ABR9BDG3</accession>
<dbReference type="SMART" id="SM01091">
    <property type="entry name" value="CorC_HlyC"/>
    <property type="match status" value="1"/>
</dbReference>
<dbReference type="InterPro" id="IPR044751">
    <property type="entry name" value="Ion_transp-like_CBS"/>
</dbReference>
<dbReference type="Gene3D" id="3.10.580.10">
    <property type="entry name" value="CBS-domain"/>
    <property type="match status" value="1"/>
</dbReference>
<keyword evidence="4" id="KW-0997">Cell inner membrane</keyword>
<organism evidence="18 19">
    <name type="scientific">Thauera sedimentorum</name>
    <dbReference type="NCBI Taxonomy" id="2767595"/>
    <lineage>
        <taxon>Bacteria</taxon>
        <taxon>Pseudomonadati</taxon>
        <taxon>Pseudomonadota</taxon>
        <taxon>Betaproteobacteria</taxon>
        <taxon>Rhodocyclales</taxon>
        <taxon>Zoogloeaceae</taxon>
        <taxon>Thauera</taxon>
    </lineage>
</organism>
<feature type="domain" description="CNNM transmembrane" evidence="17">
    <location>
        <begin position="30"/>
        <end position="230"/>
    </location>
</feature>
<evidence type="ECO:0000256" key="1">
    <source>
        <dbReference type="ARBA" id="ARBA00004429"/>
    </source>
</evidence>
<evidence type="ECO:0000256" key="2">
    <source>
        <dbReference type="ARBA" id="ARBA00022448"/>
    </source>
</evidence>
<keyword evidence="8 13" id="KW-0129">CBS domain</keyword>
<evidence type="ECO:0000259" key="16">
    <source>
        <dbReference type="PROSITE" id="PS51371"/>
    </source>
</evidence>
<dbReference type="Pfam" id="PF00571">
    <property type="entry name" value="CBS"/>
    <property type="match status" value="1"/>
</dbReference>
<reference evidence="19" key="1">
    <citation type="submission" date="2023-07" db="EMBL/GenBank/DDBJ databases">
        <title>Thauera sp. CAU 1555 isolated from sand of Yaerae Beach.</title>
        <authorList>
            <person name="Kim W."/>
        </authorList>
    </citation>
    <scope>NUCLEOTIDE SEQUENCE [LARGE SCALE GENOMIC DNA]</scope>
    <source>
        <strain evidence="19">CAU 1555</strain>
    </source>
</reference>
<evidence type="ECO:0000313" key="19">
    <source>
        <dbReference type="Proteomes" id="UP000603602"/>
    </source>
</evidence>
<evidence type="ECO:0000256" key="4">
    <source>
        <dbReference type="ARBA" id="ARBA00022519"/>
    </source>
</evidence>
<feature type="transmembrane region" description="Helical" evidence="15">
    <location>
        <begin position="129"/>
        <end position="153"/>
    </location>
</feature>